<keyword evidence="3" id="KW-1185">Reference proteome</keyword>
<evidence type="ECO:0000313" key="2">
    <source>
        <dbReference type="EMBL" id="KAK1313672.1"/>
    </source>
</evidence>
<accession>A0AAV9ENL4</accession>
<protein>
    <recommendedName>
        <fullName evidence="1">DUF2470 domain-containing protein</fullName>
    </recommendedName>
</protein>
<dbReference type="AlphaFoldDB" id="A0AAV9ENL4"/>
<dbReference type="Pfam" id="PF10615">
    <property type="entry name" value="DUF2470"/>
    <property type="match status" value="1"/>
</dbReference>
<dbReference type="Gene3D" id="3.20.180.10">
    <property type="entry name" value="PNP-oxidase-like"/>
    <property type="match status" value="1"/>
</dbReference>
<evidence type="ECO:0000313" key="3">
    <source>
        <dbReference type="Proteomes" id="UP001180020"/>
    </source>
</evidence>
<evidence type="ECO:0000259" key="1">
    <source>
        <dbReference type="Pfam" id="PF10615"/>
    </source>
</evidence>
<dbReference type="PANTHER" id="PTHR13343:SF18">
    <property type="entry name" value="PENTATRICOPEPTIDE REPEAT (PPR) SUPERFAMILY PROTEIN"/>
    <property type="match status" value="1"/>
</dbReference>
<dbReference type="PANTHER" id="PTHR13343">
    <property type="entry name" value="CREG1 PROTEIN"/>
    <property type="match status" value="1"/>
</dbReference>
<organism evidence="2 3">
    <name type="scientific">Acorus calamus</name>
    <name type="common">Sweet flag</name>
    <dbReference type="NCBI Taxonomy" id="4465"/>
    <lineage>
        <taxon>Eukaryota</taxon>
        <taxon>Viridiplantae</taxon>
        <taxon>Streptophyta</taxon>
        <taxon>Embryophyta</taxon>
        <taxon>Tracheophyta</taxon>
        <taxon>Spermatophyta</taxon>
        <taxon>Magnoliopsida</taxon>
        <taxon>Liliopsida</taxon>
        <taxon>Acoraceae</taxon>
        <taxon>Acorus</taxon>
    </lineage>
</organism>
<proteinExistence type="predicted"/>
<comment type="caution">
    <text evidence="2">The sequence shown here is derived from an EMBL/GenBank/DDBJ whole genome shotgun (WGS) entry which is preliminary data.</text>
</comment>
<reference evidence="2" key="2">
    <citation type="submission" date="2023-06" db="EMBL/GenBank/DDBJ databases">
        <authorList>
            <person name="Ma L."/>
            <person name="Liu K.-W."/>
            <person name="Li Z."/>
            <person name="Hsiao Y.-Y."/>
            <person name="Qi Y."/>
            <person name="Fu T."/>
            <person name="Tang G."/>
            <person name="Zhang D."/>
            <person name="Sun W.-H."/>
            <person name="Liu D.-K."/>
            <person name="Li Y."/>
            <person name="Chen G.-Z."/>
            <person name="Liu X.-D."/>
            <person name="Liao X.-Y."/>
            <person name="Jiang Y.-T."/>
            <person name="Yu X."/>
            <person name="Hao Y."/>
            <person name="Huang J."/>
            <person name="Zhao X.-W."/>
            <person name="Ke S."/>
            <person name="Chen Y.-Y."/>
            <person name="Wu W.-L."/>
            <person name="Hsu J.-L."/>
            <person name="Lin Y.-F."/>
            <person name="Huang M.-D."/>
            <person name="Li C.-Y."/>
            <person name="Huang L."/>
            <person name="Wang Z.-W."/>
            <person name="Zhao X."/>
            <person name="Zhong W.-Y."/>
            <person name="Peng D.-H."/>
            <person name="Ahmad S."/>
            <person name="Lan S."/>
            <person name="Zhang J.-S."/>
            <person name="Tsai W.-C."/>
            <person name="Van De Peer Y."/>
            <person name="Liu Z.-J."/>
        </authorList>
    </citation>
    <scope>NUCLEOTIDE SEQUENCE</scope>
    <source>
        <strain evidence="2">CP</strain>
        <tissue evidence="2">Leaves</tissue>
    </source>
</reference>
<feature type="domain" description="DUF2470" evidence="1">
    <location>
        <begin position="395"/>
        <end position="455"/>
    </location>
</feature>
<dbReference type="InterPro" id="IPR037119">
    <property type="entry name" value="Haem_oxidase_HugZ-like_sf"/>
</dbReference>
<dbReference type="EMBL" id="JAUJYO010000006">
    <property type="protein sequence ID" value="KAK1313672.1"/>
    <property type="molecule type" value="Genomic_DNA"/>
</dbReference>
<dbReference type="InterPro" id="IPR019595">
    <property type="entry name" value="DUF2470"/>
</dbReference>
<dbReference type="Proteomes" id="UP001180020">
    <property type="component" value="Unassembled WGS sequence"/>
</dbReference>
<sequence length="476" mass="53730">MAIGFGSAIASSPSALLEGAYCSTLNGTVAAGWIKPPFDGRRDLSVISFRHRSLLFGTVHSQWLSMGQESSLAKVHIAANHSEPVPDSPKYVGNQGYHPLEELKDHDRSKNLMLSDAQIARSIVQANSHAMLVFPGELHNEPHEHETWAEFEYVVDDYGDIFIEIFHDENILNDRWTSNPVHAFIGMDIDKYLVNQRPPQNVGDGRGTGYEFTLEYDHKEIVDSDITDTLIDRGMPETLRHIHPIYFVKCLTQAVHSKHERMMDHPSNGLSIMGFLTPADMDEEYYLRSLFNGEDNDVYNSDWRDDSEREAEQLAATYDLTESESSVRGNVSSIVYKLEIVTMNLFSVYGDKASTLSVSSISGKEFHNAEPDILAHSALALIDHFNQYGTMLTAALKALCRKKKHLDVERASLIGIDSLGMDVRIFSGLEARTLRFPFNTQVKSESAAEKKIRRMLFPRYHRKNHKTPPAEDEQEI</sequence>
<name>A0AAV9ENL4_ACOCL</name>
<dbReference type="SUPFAM" id="SSF50475">
    <property type="entry name" value="FMN-binding split barrel"/>
    <property type="match status" value="1"/>
</dbReference>
<reference evidence="2" key="1">
    <citation type="journal article" date="2023" name="Nat. Commun.">
        <title>Diploid and tetraploid genomes of Acorus and the evolution of monocots.</title>
        <authorList>
            <person name="Ma L."/>
            <person name="Liu K.W."/>
            <person name="Li Z."/>
            <person name="Hsiao Y.Y."/>
            <person name="Qi Y."/>
            <person name="Fu T."/>
            <person name="Tang G.D."/>
            <person name="Zhang D."/>
            <person name="Sun W.H."/>
            <person name="Liu D.K."/>
            <person name="Li Y."/>
            <person name="Chen G.Z."/>
            <person name="Liu X.D."/>
            <person name="Liao X.Y."/>
            <person name="Jiang Y.T."/>
            <person name="Yu X."/>
            <person name="Hao Y."/>
            <person name="Huang J."/>
            <person name="Zhao X.W."/>
            <person name="Ke S."/>
            <person name="Chen Y.Y."/>
            <person name="Wu W.L."/>
            <person name="Hsu J.L."/>
            <person name="Lin Y.F."/>
            <person name="Huang M.D."/>
            <person name="Li C.Y."/>
            <person name="Huang L."/>
            <person name="Wang Z.W."/>
            <person name="Zhao X."/>
            <person name="Zhong W.Y."/>
            <person name="Peng D.H."/>
            <person name="Ahmad S."/>
            <person name="Lan S."/>
            <person name="Zhang J.S."/>
            <person name="Tsai W.C."/>
            <person name="Van de Peer Y."/>
            <person name="Liu Z.J."/>
        </authorList>
    </citation>
    <scope>NUCLEOTIDE SEQUENCE</scope>
    <source>
        <strain evidence="2">CP</strain>
    </source>
</reference>
<gene>
    <name evidence="2" type="ORF">QJS10_CPA06g01406</name>
</gene>